<feature type="transmembrane region" description="Helical" evidence="1">
    <location>
        <begin position="12"/>
        <end position="33"/>
    </location>
</feature>
<evidence type="ECO:0000256" key="1">
    <source>
        <dbReference type="SAM" id="Phobius"/>
    </source>
</evidence>
<evidence type="ECO:0000313" key="2">
    <source>
        <dbReference type="EMBL" id="WAL59510.1"/>
    </source>
</evidence>
<evidence type="ECO:0000313" key="3">
    <source>
        <dbReference type="Proteomes" id="UP001163152"/>
    </source>
</evidence>
<proteinExistence type="predicted"/>
<accession>A0A9E9CAY2</accession>
<organism evidence="2 3">
    <name type="scientific">Thermocoleostomius sinensis A174</name>
    <dbReference type="NCBI Taxonomy" id="2016057"/>
    <lineage>
        <taxon>Bacteria</taxon>
        <taxon>Bacillati</taxon>
        <taxon>Cyanobacteriota</taxon>
        <taxon>Cyanophyceae</taxon>
        <taxon>Oculatellales</taxon>
        <taxon>Oculatellaceae</taxon>
        <taxon>Thermocoleostomius</taxon>
    </lineage>
</organism>
<dbReference type="Proteomes" id="UP001163152">
    <property type="component" value="Chromosome"/>
</dbReference>
<keyword evidence="1" id="KW-1133">Transmembrane helix</keyword>
<sequence length="148" mass="16220">MSQPERSQGRSNLVGVGMAVTGLIGVWILPGLAQVTTPQPDLNGNYRRNQAARVGQVASPLSPGSLWQVISPGLNCRRGAGLEYDIVRQFEQGQLLQADVGRGGSDEVLINATDRRGNPWMRVRSPIGESYDCYVRAHRRYIQPYAGE</sequence>
<dbReference type="EMBL" id="CP113797">
    <property type="protein sequence ID" value="WAL59510.1"/>
    <property type="molecule type" value="Genomic_DNA"/>
</dbReference>
<evidence type="ECO:0008006" key="4">
    <source>
        <dbReference type="Google" id="ProtNLM"/>
    </source>
</evidence>
<reference evidence="2" key="1">
    <citation type="submission" date="2022-12" db="EMBL/GenBank/DDBJ databases">
        <title>Polyphasic identification of a Novel Hot-Spring Cyanobacterium Ocullathermofonsia sinensis gen nov. sp. nov. and Genomic Insights on its Adaptations to the Thermal Habitat.</title>
        <authorList>
            <person name="Daroch M."/>
            <person name="Tang J."/>
            <person name="Jiang Y."/>
        </authorList>
    </citation>
    <scope>NUCLEOTIDE SEQUENCE</scope>
    <source>
        <strain evidence="2">PKUAC-SCTA174</strain>
    </source>
</reference>
<dbReference type="AlphaFoldDB" id="A0A9E9CAY2"/>
<protein>
    <recommendedName>
        <fullName evidence="4">SH3 domain-containing protein</fullName>
    </recommendedName>
</protein>
<dbReference type="KEGG" id="tsin:OXH18_20400"/>
<keyword evidence="1" id="KW-0472">Membrane</keyword>
<keyword evidence="3" id="KW-1185">Reference proteome</keyword>
<name>A0A9E9CAY2_9CYAN</name>
<gene>
    <name evidence="2" type="ORF">OXH18_20400</name>
</gene>
<dbReference type="RefSeq" id="WP_268609305.1">
    <property type="nucleotide sequence ID" value="NZ_CP113797.1"/>
</dbReference>
<keyword evidence="1" id="KW-0812">Transmembrane</keyword>